<evidence type="ECO:0000256" key="12">
    <source>
        <dbReference type="ARBA" id="ARBA00023239"/>
    </source>
</evidence>
<evidence type="ECO:0000256" key="7">
    <source>
        <dbReference type="ARBA" id="ARBA00022605"/>
    </source>
</evidence>
<sequence>MRSGVSGDILDTIVEARRRRVAEEGPAQGMRLPARRDVPLVPFAQDPCLIAEFKRRSPSRGAIAEEADPVEQVGAYVSQGVRAVSVLTEEGYFGGSLGDLVRIKERFPRVAVLRKDFLLSEEDVEVSWRAGADAVLLIARVLPEDVLGRMLRRAEELGLSALVEVHTPEDVEKVRRFEPLLVGINARDLATFRVDLLHPVRMRRLIDWDARVVFESGLWTRTHGYVAGSGGAWGVLVGEAVMRERGRVRAIMEGLAAGKRDWVRGRRFWSGLAAGRTLVKVCGLAREEDVELADRSGADILGFILAPSPRQVDRSFLERMGPVRARRVGVVVGEQGGGLEEAVRLVEEGLLDGIQCHGEEDPEVLGSLCVPWYKAVRVKERGDLEGVERYGAVRVLLDARVEGAYGGTGMRVPEGVVEAAGERGPVWLAGGLGPGSVGEVVRRFRPELVDASSGLEAAPGVKDRGRLERFFREIRDAEGV</sequence>
<dbReference type="InterPro" id="IPR011060">
    <property type="entry name" value="RibuloseP-bd_barrel"/>
</dbReference>
<evidence type="ECO:0000256" key="14">
    <source>
        <dbReference type="ARBA" id="ARBA00025592"/>
    </source>
</evidence>
<dbReference type="HOGENOM" id="CLU_007713_2_3_12"/>
<evidence type="ECO:0000256" key="1">
    <source>
        <dbReference type="ARBA" id="ARBA00001164"/>
    </source>
</evidence>
<keyword evidence="10 15" id="KW-0057">Aromatic amino acid biosynthesis</keyword>
<keyword evidence="13" id="KW-0511">Multifunctional enzyme</keyword>
<dbReference type="InterPro" id="IPR013798">
    <property type="entry name" value="Indole-3-glycerol_P_synth_dom"/>
</dbReference>
<evidence type="ECO:0000256" key="10">
    <source>
        <dbReference type="ARBA" id="ARBA00023141"/>
    </source>
</evidence>
<gene>
    <name evidence="15" type="primary">trpF</name>
    <name evidence="18" type="ordered locus">Spith_0167</name>
</gene>
<feature type="domain" description="N-(5'phosphoribosyl) anthranilate isomerase (PRAI)" evidence="17">
    <location>
        <begin position="279"/>
        <end position="471"/>
    </location>
</feature>
<evidence type="ECO:0000256" key="6">
    <source>
        <dbReference type="ARBA" id="ARBA00009847"/>
    </source>
</evidence>
<comment type="pathway">
    <text evidence="3 15">Amino-acid biosynthesis; L-tryptophan biosynthesis; L-tryptophan from chorismate: step 3/5.</text>
</comment>
<keyword evidence="9 15" id="KW-0822">Tryptophan biosynthesis</keyword>
<name>G0GCN5_WINT7</name>
<dbReference type="SUPFAM" id="SSF51366">
    <property type="entry name" value="Ribulose-phoshate binding barrel"/>
    <property type="match status" value="2"/>
</dbReference>
<evidence type="ECO:0000256" key="13">
    <source>
        <dbReference type="ARBA" id="ARBA00023268"/>
    </source>
</evidence>
<dbReference type="EMBL" id="CP002903">
    <property type="protein sequence ID" value="AEJ60454.1"/>
    <property type="molecule type" value="Genomic_DNA"/>
</dbReference>
<evidence type="ECO:0000313" key="18">
    <source>
        <dbReference type="EMBL" id="AEJ60454.1"/>
    </source>
</evidence>
<evidence type="ECO:0000313" key="19">
    <source>
        <dbReference type="Proteomes" id="UP000007254"/>
    </source>
</evidence>
<comment type="similarity">
    <text evidence="6">In the C-terminal section; belongs to the TrpF family.</text>
</comment>
<evidence type="ECO:0000256" key="3">
    <source>
        <dbReference type="ARBA" id="ARBA00004664"/>
    </source>
</evidence>
<evidence type="ECO:0000256" key="9">
    <source>
        <dbReference type="ARBA" id="ARBA00022822"/>
    </source>
</evidence>
<evidence type="ECO:0000256" key="8">
    <source>
        <dbReference type="ARBA" id="ARBA00022793"/>
    </source>
</evidence>
<protein>
    <recommendedName>
        <fullName evidence="15">N-(5'-phosphoribosyl)anthranilate isomerase</fullName>
        <shortName evidence="15">PRAI</shortName>
        <ecNumber evidence="15">5.3.1.24</ecNumber>
    </recommendedName>
</protein>
<dbReference type="Pfam" id="PF00218">
    <property type="entry name" value="IGPS"/>
    <property type="match status" value="1"/>
</dbReference>
<keyword evidence="8" id="KW-0210">Decarboxylase</keyword>
<comment type="function">
    <text evidence="14">Bifunctional enzyme that catalyzes two sequential steps of tryptophan biosynthetic pathway. The first reaction is catalyzed by the isomerase, coded by the TrpF domain; the second reaction is catalyzed by the synthase, coded by the TrpC domain.</text>
</comment>
<keyword evidence="11 15" id="KW-0413">Isomerase</keyword>
<dbReference type="KEGG" id="stq:Spith_0167"/>
<keyword evidence="12" id="KW-0456">Lyase</keyword>
<comment type="similarity">
    <text evidence="15">Belongs to the TrpF family.</text>
</comment>
<evidence type="ECO:0000256" key="2">
    <source>
        <dbReference type="ARBA" id="ARBA00001633"/>
    </source>
</evidence>
<dbReference type="InterPro" id="IPR045186">
    <property type="entry name" value="Indole-3-glycerol_P_synth"/>
</dbReference>
<dbReference type="PANTHER" id="PTHR22854:SF2">
    <property type="entry name" value="INDOLE-3-GLYCEROL-PHOSPHATE SYNTHASE"/>
    <property type="match status" value="1"/>
</dbReference>
<dbReference type="CDD" id="cd00405">
    <property type="entry name" value="PRAI"/>
    <property type="match status" value="1"/>
</dbReference>
<comment type="similarity">
    <text evidence="5">In the N-terminal section; belongs to the TrpC family.</text>
</comment>
<proteinExistence type="inferred from homology"/>
<dbReference type="STRING" id="869211.Spith_0167"/>
<dbReference type="OrthoDB" id="9804217at2"/>
<organism evidence="18 19">
    <name type="scientific">Winmispira thermophila (strain ATCC 700085 / DSM 6578 / Z-1203)</name>
    <name type="common">Spirochaeta thermophila</name>
    <dbReference type="NCBI Taxonomy" id="869211"/>
    <lineage>
        <taxon>Bacteria</taxon>
        <taxon>Pseudomonadati</taxon>
        <taxon>Spirochaetota</taxon>
        <taxon>Spirochaetia</taxon>
        <taxon>Winmispirales</taxon>
        <taxon>Winmispiraceae</taxon>
        <taxon>Winmispira</taxon>
    </lineage>
</organism>
<keyword evidence="7 15" id="KW-0028">Amino-acid biosynthesis</keyword>
<dbReference type="RefSeq" id="WP_014623858.1">
    <property type="nucleotide sequence ID" value="NC_017583.1"/>
</dbReference>
<dbReference type="Pfam" id="PF00697">
    <property type="entry name" value="PRAI"/>
    <property type="match status" value="1"/>
</dbReference>
<dbReference type="PROSITE" id="PS00614">
    <property type="entry name" value="IGPS"/>
    <property type="match status" value="1"/>
</dbReference>
<dbReference type="GO" id="GO:0000162">
    <property type="term" value="P:L-tryptophan biosynthetic process"/>
    <property type="evidence" value="ECO:0007669"/>
    <property type="project" value="UniProtKB-UniRule"/>
</dbReference>
<dbReference type="CDD" id="cd00331">
    <property type="entry name" value="IGPS"/>
    <property type="match status" value="1"/>
</dbReference>
<dbReference type="InterPro" id="IPR001468">
    <property type="entry name" value="Indole-3-GlycerolPSynthase_CS"/>
</dbReference>
<dbReference type="EC" id="5.3.1.24" evidence="15"/>
<dbReference type="InterPro" id="IPR001240">
    <property type="entry name" value="PRAI_dom"/>
</dbReference>
<evidence type="ECO:0000256" key="15">
    <source>
        <dbReference type="HAMAP-Rule" id="MF_00135"/>
    </source>
</evidence>
<dbReference type="GO" id="GO:0004425">
    <property type="term" value="F:indole-3-glycerol-phosphate synthase activity"/>
    <property type="evidence" value="ECO:0007669"/>
    <property type="project" value="UniProtKB-EC"/>
</dbReference>
<feature type="domain" description="Indole-3-glycerol phosphate synthase" evidence="16">
    <location>
        <begin position="44"/>
        <end position="247"/>
    </location>
</feature>
<dbReference type="GO" id="GO:0004640">
    <property type="term" value="F:phosphoribosylanthranilate isomerase activity"/>
    <property type="evidence" value="ECO:0007669"/>
    <property type="project" value="UniProtKB-UniRule"/>
</dbReference>
<accession>G0GCN5</accession>
<dbReference type="UniPathway" id="UPA00035">
    <property type="reaction ID" value="UER00042"/>
</dbReference>
<dbReference type="Proteomes" id="UP000007254">
    <property type="component" value="Chromosome"/>
</dbReference>
<dbReference type="PANTHER" id="PTHR22854">
    <property type="entry name" value="TRYPTOPHAN BIOSYNTHESIS PROTEIN"/>
    <property type="match status" value="1"/>
</dbReference>
<evidence type="ECO:0000259" key="17">
    <source>
        <dbReference type="Pfam" id="PF00697"/>
    </source>
</evidence>
<evidence type="ECO:0000259" key="16">
    <source>
        <dbReference type="Pfam" id="PF00218"/>
    </source>
</evidence>
<keyword evidence="19" id="KW-1185">Reference proteome</keyword>
<evidence type="ECO:0000256" key="4">
    <source>
        <dbReference type="ARBA" id="ARBA00004696"/>
    </source>
</evidence>
<evidence type="ECO:0000256" key="11">
    <source>
        <dbReference type="ARBA" id="ARBA00023235"/>
    </source>
</evidence>
<comment type="pathway">
    <text evidence="4">Amino-acid biosynthesis; L-tryptophan biosynthesis; L-tryptophan from chorismate: step 4/5.</text>
</comment>
<dbReference type="InterPro" id="IPR013785">
    <property type="entry name" value="Aldolase_TIM"/>
</dbReference>
<dbReference type="HAMAP" id="MF_00135">
    <property type="entry name" value="PRAI"/>
    <property type="match status" value="1"/>
</dbReference>
<dbReference type="Gene3D" id="3.20.20.70">
    <property type="entry name" value="Aldolase class I"/>
    <property type="match status" value="2"/>
</dbReference>
<comment type="catalytic activity">
    <reaction evidence="1 15">
        <text>N-(5-phospho-beta-D-ribosyl)anthranilate = 1-(2-carboxyphenylamino)-1-deoxy-D-ribulose 5-phosphate</text>
        <dbReference type="Rhea" id="RHEA:21540"/>
        <dbReference type="ChEBI" id="CHEBI:18277"/>
        <dbReference type="ChEBI" id="CHEBI:58613"/>
        <dbReference type="EC" id="5.3.1.24"/>
    </reaction>
</comment>
<dbReference type="AlphaFoldDB" id="G0GCN5"/>
<comment type="catalytic activity">
    <reaction evidence="2">
        <text>1-(2-carboxyphenylamino)-1-deoxy-D-ribulose 5-phosphate + H(+) = (1S,2R)-1-C-(indol-3-yl)glycerol 3-phosphate + CO2 + H2O</text>
        <dbReference type="Rhea" id="RHEA:23476"/>
        <dbReference type="ChEBI" id="CHEBI:15377"/>
        <dbReference type="ChEBI" id="CHEBI:15378"/>
        <dbReference type="ChEBI" id="CHEBI:16526"/>
        <dbReference type="ChEBI" id="CHEBI:58613"/>
        <dbReference type="ChEBI" id="CHEBI:58866"/>
        <dbReference type="EC" id="4.1.1.48"/>
    </reaction>
</comment>
<evidence type="ECO:0000256" key="5">
    <source>
        <dbReference type="ARBA" id="ARBA00007902"/>
    </source>
</evidence>
<reference evidence="18 19" key="1">
    <citation type="submission" date="2011-06" db="EMBL/GenBank/DDBJ databases">
        <title>The complete genome of Spirochaeta thermophila DSM 6578.</title>
        <authorList>
            <consortium name="US DOE Joint Genome Institute (JGI-PGF)"/>
            <person name="Lucas S."/>
            <person name="Lapidus A."/>
            <person name="Bruce D."/>
            <person name="Goodwin L."/>
            <person name="Pitluck S."/>
            <person name="Peters L."/>
            <person name="Kyrpides N."/>
            <person name="Mavromatis K."/>
            <person name="Ivanova N."/>
            <person name="Mikailova N."/>
            <person name="Pagani I."/>
            <person name="Chertkov O."/>
            <person name="Detter J.C."/>
            <person name="Tapia R."/>
            <person name="Han C."/>
            <person name="Land M."/>
            <person name="Hauser L."/>
            <person name="Markowitz V."/>
            <person name="Cheng J.-F."/>
            <person name="Hugenholtz P."/>
            <person name="Woyke T."/>
            <person name="Wu D."/>
            <person name="Spring S."/>
            <person name="Merkhoffer B."/>
            <person name="Schneider S."/>
            <person name="Klenk H.-P."/>
            <person name="Eisen J.A."/>
        </authorList>
    </citation>
    <scope>NUCLEOTIDE SEQUENCE [LARGE SCALE GENOMIC DNA]</scope>
    <source>
        <strain evidence="19">ATCC 700085 / DSM 6578 / Z-1203</strain>
    </source>
</reference>